<dbReference type="Pfam" id="PF07687">
    <property type="entry name" value="M20_dimer"/>
    <property type="match status" value="1"/>
</dbReference>
<evidence type="ECO:0000259" key="3">
    <source>
        <dbReference type="Pfam" id="PF07687"/>
    </source>
</evidence>
<evidence type="ECO:0000313" key="4">
    <source>
        <dbReference type="EMBL" id="MBM9478061.1"/>
    </source>
</evidence>
<name>A0A938YP02_9ACTN</name>
<dbReference type="Proteomes" id="UP000663801">
    <property type="component" value="Unassembled WGS sequence"/>
</dbReference>
<dbReference type="EMBL" id="JAERWL010000014">
    <property type="protein sequence ID" value="MBM9478061.1"/>
    <property type="molecule type" value="Genomic_DNA"/>
</dbReference>
<evidence type="ECO:0000256" key="2">
    <source>
        <dbReference type="ARBA" id="ARBA00022801"/>
    </source>
</evidence>
<protein>
    <submittedName>
        <fullName evidence="4">M20/M25/M40 family metallo-hydrolase</fullName>
    </submittedName>
</protein>
<dbReference type="RefSeq" id="WP_205258176.1">
    <property type="nucleotide sequence ID" value="NZ_BAAAPV010000002.1"/>
</dbReference>
<evidence type="ECO:0000313" key="5">
    <source>
        <dbReference type="Proteomes" id="UP000663801"/>
    </source>
</evidence>
<dbReference type="GO" id="GO:0046872">
    <property type="term" value="F:metal ion binding"/>
    <property type="evidence" value="ECO:0007669"/>
    <property type="project" value="UniProtKB-KW"/>
</dbReference>
<dbReference type="InterPro" id="IPR002933">
    <property type="entry name" value="Peptidase_M20"/>
</dbReference>
<proteinExistence type="predicted"/>
<dbReference type="Gene3D" id="3.40.630.10">
    <property type="entry name" value="Zn peptidases"/>
    <property type="match status" value="1"/>
</dbReference>
<keyword evidence="1" id="KW-0479">Metal-binding</keyword>
<keyword evidence="2" id="KW-0378">Hydrolase</keyword>
<dbReference type="AlphaFoldDB" id="A0A938YP02"/>
<dbReference type="PANTHER" id="PTHR43808">
    <property type="entry name" value="ACETYLORNITHINE DEACETYLASE"/>
    <property type="match status" value="1"/>
</dbReference>
<evidence type="ECO:0000256" key="1">
    <source>
        <dbReference type="ARBA" id="ARBA00022723"/>
    </source>
</evidence>
<dbReference type="Gene3D" id="3.30.70.360">
    <property type="match status" value="1"/>
</dbReference>
<dbReference type="SUPFAM" id="SSF55031">
    <property type="entry name" value="Bacterial exopeptidase dimerisation domain"/>
    <property type="match status" value="1"/>
</dbReference>
<accession>A0A938YP02</accession>
<organism evidence="4 5">
    <name type="scientific">Nakamurella flavida</name>
    <dbReference type="NCBI Taxonomy" id="363630"/>
    <lineage>
        <taxon>Bacteria</taxon>
        <taxon>Bacillati</taxon>
        <taxon>Actinomycetota</taxon>
        <taxon>Actinomycetes</taxon>
        <taxon>Nakamurellales</taxon>
        <taxon>Nakamurellaceae</taxon>
        <taxon>Nakamurella</taxon>
    </lineage>
</organism>
<sequence length="424" mass="43858">MTATSSPGGPVTAGVGTDVGTEVLADVAGRREEIVALCADLVAAPSVNPPGDTRQVAGVVAAALGDRGIDTRTEHTDPLMPSVLAGLDSGRPGAHLILNVHLDTMPPGDEAAWSVPVWELTRRDGRLYGLGMGNMKGAVAAMVTAVDLLEQRRGDWPGRITFAAVSDEVVFGDNGAAFLLRTHPDLLGDGLICGEGPGFERLALGEKGVLWLRVTAVGDPGHSSSVRRGASATARLAEAVRRVDDLTGRRGALPADLTAMADLTGVPGDTGLELTVNVGTVAGGTFIGQVATGATAELDLRLPPGLPADDAEQLVRDTLGDIPGIAVARIKGWDANWTSPDSALATSWQRAARTVRGAPHDPAVRLPASDASRWRQRGVPALCFGPQPTFSAGIDDHAEEDEVLRCAALYTLTALDFLHGTAGS</sequence>
<dbReference type="Pfam" id="PF01546">
    <property type="entry name" value="Peptidase_M20"/>
    <property type="match status" value="1"/>
</dbReference>
<dbReference type="InterPro" id="IPR011650">
    <property type="entry name" value="Peptidase_M20_dimer"/>
</dbReference>
<keyword evidence="5" id="KW-1185">Reference proteome</keyword>
<reference evidence="4" key="1">
    <citation type="submission" date="2021-01" db="EMBL/GenBank/DDBJ databases">
        <title>KCTC 19127 draft genome.</title>
        <authorList>
            <person name="An D."/>
        </authorList>
    </citation>
    <scope>NUCLEOTIDE SEQUENCE</scope>
    <source>
        <strain evidence="4">KCTC 19127</strain>
    </source>
</reference>
<dbReference type="GO" id="GO:0016787">
    <property type="term" value="F:hydrolase activity"/>
    <property type="evidence" value="ECO:0007669"/>
    <property type="project" value="UniProtKB-KW"/>
</dbReference>
<comment type="caution">
    <text evidence="4">The sequence shown here is derived from an EMBL/GenBank/DDBJ whole genome shotgun (WGS) entry which is preliminary data.</text>
</comment>
<dbReference type="PANTHER" id="PTHR43808:SF32">
    <property type="entry name" value="ARGE_DAPE-RELATED DEACYLASE"/>
    <property type="match status" value="1"/>
</dbReference>
<feature type="domain" description="Peptidase M20 dimerisation" evidence="3">
    <location>
        <begin position="205"/>
        <end position="321"/>
    </location>
</feature>
<dbReference type="InterPro" id="IPR050072">
    <property type="entry name" value="Peptidase_M20A"/>
</dbReference>
<dbReference type="InterPro" id="IPR036264">
    <property type="entry name" value="Bact_exopeptidase_dim_dom"/>
</dbReference>
<dbReference type="SUPFAM" id="SSF53187">
    <property type="entry name" value="Zn-dependent exopeptidases"/>
    <property type="match status" value="1"/>
</dbReference>
<gene>
    <name evidence="4" type="ORF">JL107_16550</name>
</gene>